<dbReference type="AlphaFoldDB" id="D3F8P8"/>
<accession>D3F8P8</accession>
<evidence type="ECO:0000313" key="3">
    <source>
        <dbReference type="Proteomes" id="UP000008229"/>
    </source>
</evidence>
<keyword evidence="1" id="KW-0732">Signal</keyword>
<reference evidence="2 3" key="1">
    <citation type="journal article" date="2010" name="Stand. Genomic Sci.">
        <title>Complete genome sequence of Conexibacter woesei type strain (ID131577).</title>
        <authorList>
            <person name="Pukall R."/>
            <person name="Lapidus A."/>
            <person name="Glavina Del Rio T."/>
            <person name="Copeland A."/>
            <person name="Tice H."/>
            <person name="Cheng J.-F."/>
            <person name="Lucas S."/>
            <person name="Chen F."/>
            <person name="Nolan M."/>
            <person name="Bruce D."/>
            <person name="Goodwin L."/>
            <person name="Pitluck S."/>
            <person name="Mavromatis K."/>
            <person name="Ivanova N."/>
            <person name="Ovchinnikova G."/>
            <person name="Pati A."/>
            <person name="Chen A."/>
            <person name="Palaniappan K."/>
            <person name="Land M."/>
            <person name="Hauser L."/>
            <person name="Chang Y.-J."/>
            <person name="Jeffries C.D."/>
            <person name="Chain P."/>
            <person name="Meincke L."/>
            <person name="Sims D."/>
            <person name="Brettin T."/>
            <person name="Detter J.C."/>
            <person name="Rohde M."/>
            <person name="Goeker M."/>
            <person name="Bristow J."/>
            <person name="Eisen J.A."/>
            <person name="Markowitz V."/>
            <person name="Kyrpides N.C."/>
            <person name="Klenk H.-P."/>
            <person name="Hugenholtz P."/>
        </authorList>
    </citation>
    <scope>NUCLEOTIDE SEQUENCE [LARGE SCALE GENOMIC DNA]</scope>
    <source>
        <strain evidence="3">DSM 14684 / CIP 108061 / JCM 11494 / NBRC 100937 / ID131577</strain>
    </source>
</reference>
<dbReference type="EMBL" id="CP001854">
    <property type="protein sequence ID" value="ADB51012.1"/>
    <property type="molecule type" value="Genomic_DNA"/>
</dbReference>
<dbReference type="Proteomes" id="UP000008229">
    <property type="component" value="Chromosome"/>
</dbReference>
<protein>
    <submittedName>
        <fullName evidence="2">Hemagluttinin family protein</fullName>
    </submittedName>
</protein>
<name>D3F8P8_CONWI</name>
<sequence length="186" mass="17987" precursor="true">MKRLRRAGLAAGVAVVVAVLGSGSSSATISPDPYSTTTATGSITSRSILGTLTCGLSSVSVILAGAPLGASGNIPSLTPSTCTGIAMGASATLVTGAAPAWLAIAGASPGSAQGTATLRDARVLFTLNGMIARCLYGGTLTGSVANGSAAITVRNPAARLVATLSGVCTASQDVSMTISTAATITW</sequence>
<feature type="chain" id="PRO_5003043299" evidence="1">
    <location>
        <begin position="28"/>
        <end position="186"/>
    </location>
</feature>
<proteinExistence type="predicted"/>
<dbReference type="STRING" id="469383.Cwoe_2593"/>
<gene>
    <name evidence="2" type="ordered locus">Cwoe_2593</name>
</gene>
<dbReference type="KEGG" id="cwo:Cwoe_2593"/>
<organism evidence="2 3">
    <name type="scientific">Conexibacter woesei (strain DSM 14684 / CCUG 47730 / CIP 108061 / JCM 11494 / NBRC 100937 / ID131577)</name>
    <dbReference type="NCBI Taxonomy" id="469383"/>
    <lineage>
        <taxon>Bacteria</taxon>
        <taxon>Bacillati</taxon>
        <taxon>Actinomycetota</taxon>
        <taxon>Thermoleophilia</taxon>
        <taxon>Solirubrobacterales</taxon>
        <taxon>Conexibacteraceae</taxon>
        <taxon>Conexibacter</taxon>
    </lineage>
</organism>
<keyword evidence="3" id="KW-1185">Reference proteome</keyword>
<evidence type="ECO:0000313" key="2">
    <source>
        <dbReference type="EMBL" id="ADB51012.1"/>
    </source>
</evidence>
<evidence type="ECO:0000256" key="1">
    <source>
        <dbReference type="SAM" id="SignalP"/>
    </source>
</evidence>
<feature type="signal peptide" evidence="1">
    <location>
        <begin position="1"/>
        <end position="27"/>
    </location>
</feature>
<dbReference type="HOGENOM" id="CLU_128645_0_0_11"/>
<reference evidence="3" key="2">
    <citation type="submission" date="2010-01" db="EMBL/GenBank/DDBJ databases">
        <title>The complete genome of Conexibacter woesei DSM 14684.</title>
        <authorList>
            <consortium name="US DOE Joint Genome Institute (JGI-PGF)"/>
            <person name="Lucas S."/>
            <person name="Copeland A."/>
            <person name="Lapidus A."/>
            <person name="Glavina del Rio T."/>
            <person name="Dalin E."/>
            <person name="Tice H."/>
            <person name="Bruce D."/>
            <person name="Goodwin L."/>
            <person name="Pitluck S."/>
            <person name="Kyrpides N."/>
            <person name="Mavromatis K."/>
            <person name="Ivanova N."/>
            <person name="Mikhailova N."/>
            <person name="Chertkov O."/>
            <person name="Brettin T."/>
            <person name="Detter J.C."/>
            <person name="Han C."/>
            <person name="Larimer F."/>
            <person name="Land M."/>
            <person name="Hauser L."/>
            <person name="Markowitz V."/>
            <person name="Cheng J.-F."/>
            <person name="Hugenholtz P."/>
            <person name="Woyke T."/>
            <person name="Wu D."/>
            <person name="Pukall R."/>
            <person name="Steenblock K."/>
            <person name="Schneider S."/>
            <person name="Klenk H.-P."/>
            <person name="Eisen J.A."/>
        </authorList>
    </citation>
    <scope>NUCLEOTIDE SEQUENCE [LARGE SCALE GENOMIC DNA]</scope>
    <source>
        <strain evidence="3">DSM 14684 / CIP 108061 / JCM 11494 / NBRC 100937 / ID131577</strain>
    </source>
</reference>